<dbReference type="EMBL" id="JAJTWU010000015">
    <property type="protein sequence ID" value="MCE4558008.1"/>
    <property type="molecule type" value="Genomic_DNA"/>
</dbReference>
<evidence type="ECO:0000313" key="1">
    <source>
        <dbReference type="EMBL" id="MCE4558008.1"/>
    </source>
</evidence>
<protein>
    <submittedName>
        <fullName evidence="1">Uncharacterized protein</fullName>
    </submittedName>
</protein>
<name>A0ABS8Y138_9BURK</name>
<proteinExistence type="predicted"/>
<dbReference type="Proteomes" id="UP001200741">
    <property type="component" value="Unassembled WGS sequence"/>
</dbReference>
<accession>A0ABS8Y138</accession>
<keyword evidence="2" id="KW-1185">Reference proteome</keyword>
<evidence type="ECO:0000313" key="2">
    <source>
        <dbReference type="Proteomes" id="UP001200741"/>
    </source>
</evidence>
<sequence length="152" mass="16350">MLAATSAHAVDGCTVLLCLAAASWRSIEQCVPPVRQVLRDLALGRPFPTCAMAGAGNTASHAWTAAPDFCPPQYTHITFSFDREIYSCDYDGAISVTVNGVPFARTWWSMSGDSVTDFSPSAKTQLGTWDKRFDDEFAAWLAAQPAGTAPQN</sequence>
<organism evidence="1 2">
    <name type="scientific">Pelomonas cellulosilytica</name>
    <dbReference type="NCBI Taxonomy" id="2906762"/>
    <lineage>
        <taxon>Bacteria</taxon>
        <taxon>Pseudomonadati</taxon>
        <taxon>Pseudomonadota</taxon>
        <taxon>Betaproteobacteria</taxon>
        <taxon>Burkholderiales</taxon>
        <taxon>Sphaerotilaceae</taxon>
        <taxon>Roseateles</taxon>
    </lineage>
</organism>
<comment type="caution">
    <text evidence="1">The sequence shown here is derived from an EMBL/GenBank/DDBJ whole genome shotgun (WGS) entry which is preliminary data.</text>
</comment>
<reference evidence="1 2" key="1">
    <citation type="submission" date="2021-12" db="EMBL/GenBank/DDBJ databases">
        <title>Genome seq of P8.</title>
        <authorList>
            <person name="Seo T."/>
        </authorList>
    </citation>
    <scope>NUCLEOTIDE SEQUENCE [LARGE SCALE GENOMIC DNA]</scope>
    <source>
        <strain evidence="1 2">P8</strain>
    </source>
</reference>
<gene>
    <name evidence="1" type="ORF">LXT13_26835</name>
</gene>